<organism evidence="2 3">
    <name type="scientific">Runella defluvii</name>
    <dbReference type="NCBI Taxonomy" id="370973"/>
    <lineage>
        <taxon>Bacteria</taxon>
        <taxon>Pseudomonadati</taxon>
        <taxon>Bacteroidota</taxon>
        <taxon>Cytophagia</taxon>
        <taxon>Cytophagales</taxon>
        <taxon>Spirosomataceae</taxon>
        <taxon>Runella</taxon>
    </lineage>
</organism>
<dbReference type="AlphaFoldDB" id="A0A7W6EQL0"/>
<evidence type="ECO:0008006" key="4">
    <source>
        <dbReference type="Google" id="ProtNLM"/>
    </source>
</evidence>
<sequence>MKFLSNIFLGGLLLTASTVAFAGPRVGEKKVSRVSDNRTGVTFETSAFVTKDAAIRLAVKKNAPERVYITLRDAKNVILYRETITQNEMSYAAKINVNDLSDGNYKLEIATNQDRVVKHLHLTSPKSETERVISVN</sequence>
<keyword evidence="3" id="KW-1185">Reference proteome</keyword>
<name>A0A7W6EQL0_9BACT</name>
<accession>A0A7W6EQL0</accession>
<dbReference type="Gene3D" id="2.60.40.3080">
    <property type="match status" value="1"/>
</dbReference>
<feature type="chain" id="PRO_5030786538" description="Secretion system C-terminal sorting domain-containing protein" evidence="1">
    <location>
        <begin position="23"/>
        <end position="136"/>
    </location>
</feature>
<keyword evidence="1" id="KW-0732">Signal</keyword>
<reference evidence="2 3" key="1">
    <citation type="submission" date="2020-08" db="EMBL/GenBank/DDBJ databases">
        <title>Genomic Encyclopedia of Type Strains, Phase IV (KMG-IV): sequencing the most valuable type-strain genomes for metagenomic binning, comparative biology and taxonomic classification.</title>
        <authorList>
            <person name="Goeker M."/>
        </authorList>
    </citation>
    <scope>NUCLEOTIDE SEQUENCE [LARGE SCALE GENOMIC DNA]</scope>
    <source>
        <strain evidence="2 3">DSM 17976</strain>
    </source>
</reference>
<dbReference type="RefSeq" id="WP_183974040.1">
    <property type="nucleotide sequence ID" value="NZ_JACIBY010000004.1"/>
</dbReference>
<gene>
    <name evidence="2" type="ORF">FHS57_002537</name>
</gene>
<proteinExistence type="predicted"/>
<evidence type="ECO:0000313" key="3">
    <source>
        <dbReference type="Proteomes" id="UP000541352"/>
    </source>
</evidence>
<dbReference type="Proteomes" id="UP000541352">
    <property type="component" value="Unassembled WGS sequence"/>
</dbReference>
<protein>
    <recommendedName>
        <fullName evidence="4">Secretion system C-terminal sorting domain-containing protein</fullName>
    </recommendedName>
</protein>
<evidence type="ECO:0000256" key="1">
    <source>
        <dbReference type="SAM" id="SignalP"/>
    </source>
</evidence>
<feature type="signal peptide" evidence="1">
    <location>
        <begin position="1"/>
        <end position="22"/>
    </location>
</feature>
<comment type="caution">
    <text evidence="2">The sequence shown here is derived from an EMBL/GenBank/DDBJ whole genome shotgun (WGS) entry which is preliminary data.</text>
</comment>
<evidence type="ECO:0000313" key="2">
    <source>
        <dbReference type="EMBL" id="MBB3838532.1"/>
    </source>
</evidence>
<dbReference type="EMBL" id="JACIBY010000004">
    <property type="protein sequence ID" value="MBB3838532.1"/>
    <property type="molecule type" value="Genomic_DNA"/>
</dbReference>